<evidence type="ECO:0000259" key="2">
    <source>
        <dbReference type="Pfam" id="PF00534"/>
    </source>
</evidence>
<gene>
    <name evidence="4" type="ORF">CH360_07995</name>
    <name evidence="5" type="ORF">CH373_10250</name>
</gene>
<dbReference type="GO" id="GO:0016757">
    <property type="term" value="F:glycosyltransferase activity"/>
    <property type="evidence" value="ECO:0007669"/>
    <property type="project" value="InterPro"/>
</dbReference>
<accession>A0A2M9ZMW0</accession>
<dbReference type="InterPro" id="IPR028098">
    <property type="entry name" value="Glyco_trans_4-like_N"/>
</dbReference>
<keyword evidence="1 5" id="KW-0808">Transferase</keyword>
<feature type="domain" description="Glycosyl transferase family 1" evidence="2">
    <location>
        <begin position="196"/>
        <end position="340"/>
    </location>
</feature>
<keyword evidence="6" id="KW-1185">Reference proteome</keyword>
<proteinExistence type="predicted"/>
<dbReference type="CDD" id="cd03809">
    <property type="entry name" value="GT4_MtfB-like"/>
    <property type="match status" value="1"/>
</dbReference>
<evidence type="ECO:0000259" key="3">
    <source>
        <dbReference type="Pfam" id="PF13439"/>
    </source>
</evidence>
<dbReference type="Proteomes" id="UP000231962">
    <property type="component" value="Unassembled WGS sequence"/>
</dbReference>
<dbReference type="AlphaFoldDB" id="A0A2M9ZMW0"/>
<dbReference type="EMBL" id="NPDY01000005">
    <property type="protein sequence ID" value="PJZ70193.1"/>
    <property type="molecule type" value="Genomic_DNA"/>
</dbReference>
<dbReference type="OrthoDB" id="9797829at2"/>
<dbReference type="EMBL" id="NPDZ01000005">
    <property type="protein sequence ID" value="PJZ73412.1"/>
    <property type="molecule type" value="Genomic_DNA"/>
</dbReference>
<name>A0A2M9ZMW0_9LEPT</name>
<protein>
    <submittedName>
        <fullName evidence="5">Glycosyl transferase</fullName>
    </submittedName>
</protein>
<dbReference type="Proteomes" id="UP000231990">
    <property type="component" value="Unassembled WGS sequence"/>
</dbReference>
<reference evidence="6 7" key="1">
    <citation type="submission" date="2017-07" db="EMBL/GenBank/DDBJ databases">
        <title>Leptospira spp. isolated from tropical soils.</title>
        <authorList>
            <person name="Thibeaux R."/>
            <person name="Iraola G."/>
            <person name="Ferres I."/>
            <person name="Bierque E."/>
            <person name="Girault D."/>
            <person name="Soupe-Gilbert M.-E."/>
            <person name="Picardeau M."/>
            <person name="Goarant C."/>
        </authorList>
    </citation>
    <scope>NUCLEOTIDE SEQUENCE [LARGE SCALE GENOMIC DNA]</scope>
    <source>
        <strain evidence="5 7">FH1-B-B1</strain>
        <strain evidence="4 6">FH1-B-C1</strain>
    </source>
</reference>
<evidence type="ECO:0000313" key="4">
    <source>
        <dbReference type="EMBL" id="PJZ70193.1"/>
    </source>
</evidence>
<dbReference type="GO" id="GO:0009103">
    <property type="term" value="P:lipopolysaccharide biosynthetic process"/>
    <property type="evidence" value="ECO:0007669"/>
    <property type="project" value="TreeGrafter"/>
</dbReference>
<dbReference type="Pfam" id="PF00534">
    <property type="entry name" value="Glycos_transf_1"/>
    <property type="match status" value="1"/>
</dbReference>
<evidence type="ECO:0000313" key="5">
    <source>
        <dbReference type="EMBL" id="PJZ73412.1"/>
    </source>
</evidence>
<sequence>MGFVRKYRIGVDARPFSTPVSGVGRLIESLISGFVKDPRFEFILFTHKEIHPSYTHLLKLPNIKVEVGKGFLAKKGGIYFALLLPIRLWKKPVDIFWGTQQVFPLFLSADIPGVLTYHDLVAYRFPSTMRPIARYQQYFYLERSAKRAEIILANSKATAKEVSEHFEIPKDKIRVVYPNLNLETKSNSNLQVAPSSKTKNLPKKFMLSVSTVEPRKNFGFLKKAYDEYRNLCKEKGWLWVHAGKAGWESPEFLKQLRKDSESGKILWIDSPSDLEVQYLYSRASLFLFPSLYEGFGIPLLEALNRNLPCIVSDLEVFHEIAGKSALYLSIQDPKVWSKAMLDFTLKRKKLPKPNLKKFDRTAAVEVTKEAFLNIVKL</sequence>
<dbReference type="PANTHER" id="PTHR46401:SF2">
    <property type="entry name" value="GLYCOSYLTRANSFERASE WBBK-RELATED"/>
    <property type="match status" value="1"/>
</dbReference>
<dbReference type="Pfam" id="PF13439">
    <property type="entry name" value="Glyco_transf_4"/>
    <property type="match status" value="1"/>
</dbReference>
<comment type="caution">
    <text evidence="5">The sequence shown here is derived from an EMBL/GenBank/DDBJ whole genome shotgun (WGS) entry which is preliminary data.</text>
</comment>
<dbReference type="PANTHER" id="PTHR46401">
    <property type="entry name" value="GLYCOSYLTRANSFERASE WBBK-RELATED"/>
    <property type="match status" value="1"/>
</dbReference>
<evidence type="ECO:0000256" key="1">
    <source>
        <dbReference type="ARBA" id="ARBA00022679"/>
    </source>
</evidence>
<evidence type="ECO:0000313" key="6">
    <source>
        <dbReference type="Proteomes" id="UP000231962"/>
    </source>
</evidence>
<dbReference type="InterPro" id="IPR001296">
    <property type="entry name" value="Glyco_trans_1"/>
</dbReference>
<organism evidence="5 7">
    <name type="scientific">Leptospira perolatii</name>
    <dbReference type="NCBI Taxonomy" id="2023191"/>
    <lineage>
        <taxon>Bacteria</taxon>
        <taxon>Pseudomonadati</taxon>
        <taxon>Spirochaetota</taxon>
        <taxon>Spirochaetia</taxon>
        <taxon>Leptospirales</taxon>
        <taxon>Leptospiraceae</taxon>
        <taxon>Leptospira</taxon>
    </lineage>
</organism>
<dbReference type="SUPFAM" id="SSF53756">
    <property type="entry name" value="UDP-Glycosyltransferase/glycogen phosphorylase"/>
    <property type="match status" value="1"/>
</dbReference>
<evidence type="ECO:0000313" key="7">
    <source>
        <dbReference type="Proteomes" id="UP000231990"/>
    </source>
</evidence>
<dbReference type="Gene3D" id="3.40.50.2000">
    <property type="entry name" value="Glycogen Phosphorylase B"/>
    <property type="match status" value="2"/>
</dbReference>
<feature type="domain" description="Glycosyltransferase subfamily 4-like N-terminal" evidence="3">
    <location>
        <begin position="20"/>
        <end position="182"/>
    </location>
</feature>